<dbReference type="OrthoDB" id="6431331at2759"/>
<dbReference type="InterPro" id="IPR010463">
    <property type="entry name" value="DUF1057"/>
</dbReference>
<organism evidence="1 2">
    <name type="scientific">Phytophthora fragariaefolia</name>
    <dbReference type="NCBI Taxonomy" id="1490495"/>
    <lineage>
        <taxon>Eukaryota</taxon>
        <taxon>Sar</taxon>
        <taxon>Stramenopiles</taxon>
        <taxon>Oomycota</taxon>
        <taxon>Peronosporomycetes</taxon>
        <taxon>Peronosporales</taxon>
        <taxon>Peronosporaceae</taxon>
        <taxon>Phytophthora</taxon>
    </lineage>
</organism>
<dbReference type="AlphaFoldDB" id="A0A9W6XTY1"/>
<dbReference type="InterPro" id="IPR029058">
    <property type="entry name" value="AB_hydrolase_fold"/>
</dbReference>
<accession>A0A9W6XTY1</accession>
<dbReference type="PANTHER" id="PTHR47533:SF4">
    <property type="entry name" value="AB HYDROLASE-1 DOMAIN-CONTAINING PROTEIN"/>
    <property type="match status" value="1"/>
</dbReference>
<proteinExistence type="predicted"/>
<comment type="caution">
    <text evidence="1">The sequence shown here is derived from an EMBL/GenBank/DDBJ whole genome shotgun (WGS) entry which is preliminary data.</text>
</comment>
<sequence length="353" mass="38833">MMRRVPRARLLSSACARKSYERWDFLPRVEVAPPREVRAPPPPLPSPKYLDVRGRCTLEYVDIPPLEQAFRGHEDPATVVLVHGAPGSYNDFRHLIPVLENRSHLRIIGLNLPGYANSKVAKEHYLEDISALPTAGLALEAVKKLCVGQEGSDSVFLVGHSFGAHTVINMAALHASERAELSTSNLNVRGMALLAPAGCRPHKVLRPNESAMVVNILRKGNAVVNALTPPFIKLIYTRLLGFPGDAPPGHYIAGLVRAGTTDFDVIREHVDMLRGFKLPTLVAWSLNDEFMEKEVPIELAMLCHPGPRLAFAGGGHNVQKTRAEQIAIALTKWIEDVLAEDYEGEQQATQNLP</sequence>
<protein>
    <submittedName>
        <fullName evidence="1">Unnamed protein product</fullName>
    </submittedName>
</protein>
<dbReference type="Pfam" id="PF06342">
    <property type="entry name" value="DUF1057"/>
    <property type="match status" value="1"/>
</dbReference>
<dbReference type="Gene3D" id="3.40.50.1820">
    <property type="entry name" value="alpha/beta hydrolase"/>
    <property type="match status" value="1"/>
</dbReference>
<evidence type="ECO:0000313" key="2">
    <source>
        <dbReference type="Proteomes" id="UP001165121"/>
    </source>
</evidence>
<dbReference type="EMBL" id="BSXT01002054">
    <property type="protein sequence ID" value="GMF46912.1"/>
    <property type="molecule type" value="Genomic_DNA"/>
</dbReference>
<dbReference type="Proteomes" id="UP001165121">
    <property type="component" value="Unassembled WGS sequence"/>
</dbReference>
<gene>
    <name evidence="1" type="ORF">Pfra01_001747300</name>
</gene>
<keyword evidence="2" id="KW-1185">Reference proteome</keyword>
<dbReference type="PRINTS" id="PR00412">
    <property type="entry name" value="EPOXHYDRLASE"/>
</dbReference>
<dbReference type="PANTHER" id="PTHR47533">
    <property type="entry name" value="PROTEIN CBG21859"/>
    <property type="match status" value="1"/>
</dbReference>
<dbReference type="InterPro" id="IPR000639">
    <property type="entry name" value="Epox_hydrolase-like"/>
</dbReference>
<reference evidence="1" key="1">
    <citation type="submission" date="2023-04" db="EMBL/GenBank/DDBJ databases">
        <title>Phytophthora fragariaefolia NBRC 109709.</title>
        <authorList>
            <person name="Ichikawa N."/>
            <person name="Sato H."/>
            <person name="Tonouchi N."/>
        </authorList>
    </citation>
    <scope>NUCLEOTIDE SEQUENCE</scope>
    <source>
        <strain evidence="1">NBRC 109709</strain>
    </source>
</reference>
<evidence type="ECO:0000313" key="1">
    <source>
        <dbReference type="EMBL" id="GMF46912.1"/>
    </source>
</evidence>
<dbReference type="SUPFAM" id="SSF53474">
    <property type="entry name" value="alpha/beta-Hydrolases"/>
    <property type="match status" value="1"/>
</dbReference>
<dbReference type="GO" id="GO:0003824">
    <property type="term" value="F:catalytic activity"/>
    <property type="evidence" value="ECO:0007669"/>
    <property type="project" value="InterPro"/>
</dbReference>
<name>A0A9W6XTY1_9STRA</name>